<sequence>MLKNDSTWLARLFPFLGWWPMTRETLRADLIAGVTVALVLVPQSMAYAQLAGLPVVYGLYAAFLPVMVASLWGSLRQLHTGPTAMLSLLSAAALLPFASVGSEQFIELSVMLALMVGVLRLLLGLFRLGLVVNLLSHPVVVGFTNAAALIIGLSQLNKLINVPMPRSDSFLSDLWAVVTQLEQTHWPTVGFAFAAFLIIYGLQRFFPRAPAILVAIMVTTVASAWFGFERTASVSLASIEDASFRARLGDYTRLNEAVRNQERRLAQLQAERSRATQAARVARADLDAELDKQKVRLTALREQAFEARRHLHAVRLSRVETPTGPVFRSAGTVVEGEPAGAAYWRFAAIKGDTVSLSSGGEVVGTIPKGLPSFTLPHIAWQILLPLLPAALIMALLGFMEATSISKAISARTGQRVDTNQELIGQGLANIVGSFFQSYVVSGSFSRSALAARAGAQTGLFAIISALCVMLVILFLTPLLYHLPQAVLAVIIMFAVFGLVRIEPLLQAWRVNRVDAVIGLVTFVATLALAPALAQGILLGVGLTVAAYVVRNMRPRAEILGRRADGTLAGMDSHHLPPVSDQYVALRFDGSLDFVNVAYFEEAVLEALRRFPQAKAVLVVGSGINDMDASGEAQLRAVARQLKARGVDLYFSSLKKQVRAAFERGGLDEVIPKEHLFANKEAALAALAARYGHLASVTPPATIPSSPRPAGSS</sequence>
<keyword evidence="5" id="KW-0175">Coiled coil</keyword>
<feature type="transmembrane region" description="Helical" evidence="6">
    <location>
        <begin position="184"/>
        <end position="202"/>
    </location>
</feature>
<evidence type="ECO:0000256" key="3">
    <source>
        <dbReference type="ARBA" id="ARBA00022989"/>
    </source>
</evidence>
<comment type="caution">
    <text evidence="8">The sequence shown here is derived from an EMBL/GenBank/DDBJ whole genome shotgun (WGS) entry which is preliminary data.</text>
</comment>
<reference evidence="8 9" key="1">
    <citation type="submission" date="2024-02" db="EMBL/GenBank/DDBJ databases">
        <title>New thermophilic sulfur-oxidizing bacteria from a hot springs of the Uzon caldera (Kamchatka, Russia).</title>
        <authorList>
            <person name="Dukat A.M."/>
            <person name="Elcheninov A.G."/>
            <person name="Frolov E.N."/>
        </authorList>
    </citation>
    <scope>NUCLEOTIDE SEQUENCE [LARGE SCALE GENOMIC DNA]</scope>
    <source>
        <strain evidence="8 9">AK1</strain>
    </source>
</reference>
<feature type="domain" description="STAS" evidence="7">
    <location>
        <begin position="583"/>
        <end position="686"/>
    </location>
</feature>
<feature type="transmembrane region" description="Helical" evidence="6">
    <location>
        <begin position="105"/>
        <end position="123"/>
    </location>
</feature>
<feature type="transmembrane region" description="Helical" evidence="6">
    <location>
        <begin position="453"/>
        <end position="475"/>
    </location>
</feature>
<feature type="transmembrane region" description="Helical" evidence="6">
    <location>
        <begin position="130"/>
        <end position="153"/>
    </location>
</feature>
<feature type="transmembrane region" description="Helical" evidence="6">
    <location>
        <begin position="513"/>
        <end position="529"/>
    </location>
</feature>
<feature type="coiled-coil region" evidence="5">
    <location>
        <begin position="251"/>
        <end position="303"/>
    </location>
</feature>
<evidence type="ECO:0000259" key="7">
    <source>
        <dbReference type="PROSITE" id="PS50801"/>
    </source>
</evidence>
<evidence type="ECO:0000256" key="4">
    <source>
        <dbReference type="ARBA" id="ARBA00023136"/>
    </source>
</evidence>
<dbReference type="Pfam" id="PF00916">
    <property type="entry name" value="Sulfate_transp"/>
    <property type="match status" value="2"/>
</dbReference>
<comment type="subcellular location">
    <subcellularLocation>
        <location evidence="1">Membrane</location>
        <topology evidence="1">Multi-pass membrane protein</topology>
    </subcellularLocation>
</comment>
<dbReference type="EMBL" id="JBAJEX010000010">
    <property type="protein sequence ID" value="MEO1767768.1"/>
    <property type="molecule type" value="Genomic_DNA"/>
</dbReference>
<feature type="transmembrane region" description="Helical" evidence="6">
    <location>
        <begin position="378"/>
        <end position="399"/>
    </location>
</feature>
<evidence type="ECO:0000313" key="9">
    <source>
        <dbReference type="Proteomes" id="UP001482231"/>
    </source>
</evidence>
<keyword evidence="4 6" id="KW-0472">Membrane</keyword>
<dbReference type="InterPro" id="IPR036513">
    <property type="entry name" value="STAS_dom_sf"/>
</dbReference>
<accession>A0ABV0EGH6</accession>
<dbReference type="PANTHER" id="PTHR11814">
    <property type="entry name" value="SULFATE TRANSPORTER"/>
    <property type="match status" value="1"/>
</dbReference>
<evidence type="ECO:0000256" key="6">
    <source>
        <dbReference type="SAM" id="Phobius"/>
    </source>
</evidence>
<dbReference type="RefSeq" id="WP_347308879.1">
    <property type="nucleotide sequence ID" value="NZ_JBAJEX010000010.1"/>
</dbReference>
<feature type="transmembrane region" description="Helical" evidence="6">
    <location>
        <begin position="209"/>
        <end position="228"/>
    </location>
</feature>
<dbReference type="Pfam" id="PF01740">
    <property type="entry name" value="STAS"/>
    <property type="match status" value="1"/>
</dbReference>
<name>A0ABV0EGH6_9BURK</name>
<organism evidence="8 9">
    <name type="scientific">Thiobacter aerophilum</name>
    <dbReference type="NCBI Taxonomy" id="3121275"/>
    <lineage>
        <taxon>Bacteria</taxon>
        <taxon>Pseudomonadati</taxon>
        <taxon>Pseudomonadota</taxon>
        <taxon>Betaproteobacteria</taxon>
        <taxon>Burkholderiales</taxon>
        <taxon>Thiobacteraceae</taxon>
        <taxon>Thiobacter</taxon>
    </lineage>
</organism>
<dbReference type="InterPro" id="IPR001902">
    <property type="entry name" value="SLC26A/SulP_fam"/>
</dbReference>
<dbReference type="CDD" id="cd07042">
    <property type="entry name" value="STAS_SulP_like_sulfate_transporter"/>
    <property type="match status" value="1"/>
</dbReference>
<dbReference type="PROSITE" id="PS50801">
    <property type="entry name" value="STAS"/>
    <property type="match status" value="1"/>
</dbReference>
<proteinExistence type="predicted"/>
<dbReference type="SUPFAM" id="SSF52091">
    <property type="entry name" value="SpoIIaa-like"/>
    <property type="match status" value="1"/>
</dbReference>
<dbReference type="InterPro" id="IPR002645">
    <property type="entry name" value="STAS_dom"/>
</dbReference>
<evidence type="ECO:0000256" key="1">
    <source>
        <dbReference type="ARBA" id="ARBA00004141"/>
    </source>
</evidence>
<keyword evidence="9" id="KW-1185">Reference proteome</keyword>
<feature type="transmembrane region" description="Helical" evidence="6">
    <location>
        <begin position="481"/>
        <end position="501"/>
    </location>
</feature>
<feature type="transmembrane region" description="Helical" evidence="6">
    <location>
        <begin position="56"/>
        <end position="75"/>
    </location>
</feature>
<keyword evidence="3 6" id="KW-1133">Transmembrane helix</keyword>
<protein>
    <submittedName>
        <fullName evidence="8">SulP family inorganic anion transporter</fullName>
    </submittedName>
</protein>
<evidence type="ECO:0000256" key="5">
    <source>
        <dbReference type="SAM" id="Coils"/>
    </source>
</evidence>
<feature type="transmembrane region" description="Helical" evidence="6">
    <location>
        <begin position="82"/>
        <end position="99"/>
    </location>
</feature>
<evidence type="ECO:0000313" key="8">
    <source>
        <dbReference type="EMBL" id="MEO1767768.1"/>
    </source>
</evidence>
<dbReference type="Proteomes" id="UP001482231">
    <property type="component" value="Unassembled WGS sequence"/>
</dbReference>
<dbReference type="Gene3D" id="3.30.750.24">
    <property type="entry name" value="STAS domain"/>
    <property type="match status" value="1"/>
</dbReference>
<dbReference type="InterPro" id="IPR011547">
    <property type="entry name" value="SLC26A/SulP_dom"/>
</dbReference>
<keyword evidence="2 6" id="KW-0812">Transmembrane</keyword>
<gene>
    <name evidence="8" type="ORF">V6E02_11145</name>
</gene>
<evidence type="ECO:0000256" key="2">
    <source>
        <dbReference type="ARBA" id="ARBA00022692"/>
    </source>
</evidence>